<evidence type="ECO:0000313" key="2">
    <source>
        <dbReference type="EMBL" id="NNU81254.1"/>
    </source>
</evidence>
<dbReference type="InterPro" id="IPR024173">
    <property type="entry name" value="Pesterase_MJ0037-like"/>
</dbReference>
<keyword evidence="2" id="KW-0378">Hydrolase</keyword>
<comment type="caution">
    <text evidence="2">The sequence shown here is derived from an EMBL/GenBank/DDBJ whole genome shotgun (WGS) entry which is preliminary data.</text>
</comment>
<keyword evidence="2" id="KW-0436">Ligase</keyword>
<organism evidence="2 3">
    <name type="scientific">Halovulum dunhuangense</name>
    <dbReference type="NCBI Taxonomy" id="1505036"/>
    <lineage>
        <taxon>Bacteria</taxon>
        <taxon>Pseudomonadati</taxon>
        <taxon>Pseudomonadota</taxon>
        <taxon>Alphaproteobacteria</taxon>
        <taxon>Rhodobacterales</taxon>
        <taxon>Paracoccaceae</taxon>
        <taxon>Halovulum</taxon>
    </lineage>
</organism>
<dbReference type="PIRSF" id="PIRSF000887">
    <property type="entry name" value="Pesterase_MJ0037"/>
    <property type="match status" value="1"/>
</dbReference>
<keyword evidence="2" id="KW-0540">Nuclease</keyword>
<sequence>MLHTEFMLSGIALTARPTGALWWQEAAILCVADLHLGKAERLARRGGTLLPPYETAETLARLATEIEALSPRTVICLGDSFDDPESARQLDEEARRSLAGLMAGRRWIWVAGNHDPNLPDIGGSHMEEVLRGPLTFRHIARPRDGMGEVSGHYHPKISVQTRAGQVTRPCFVQDGQRAILPAFGAYTGGLSCTDPALQGLFGPEAVCILTGRATATVPLKSRATA</sequence>
<reference evidence="2 3" key="1">
    <citation type="submission" date="2020-05" db="EMBL/GenBank/DDBJ databases">
        <title>Gimesia benthica sp. nov., a novel planctomycete isolated from a deep-sea water sample of the Northwest Indian Ocean.</title>
        <authorList>
            <person name="Wang J."/>
            <person name="Ruan C."/>
            <person name="Song L."/>
            <person name="Zhu Y."/>
            <person name="Li A."/>
            <person name="Zheng X."/>
            <person name="Wang L."/>
            <person name="Lu Z."/>
            <person name="Huang Y."/>
            <person name="Du W."/>
            <person name="Zhou Y."/>
            <person name="Huang L."/>
            <person name="Dai X."/>
        </authorList>
    </citation>
    <scope>NUCLEOTIDE SEQUENCE [LARGE SCALE GENOMIC DNA]</scope>
    <source>
        <strain evidence="2 3">YYQ-30</strain>
    </source>
</reference>
<dbReference type="InterPro" id="IPR004843">
    <property type="entry name" value="Calcineurin-like_PHP"/>
</dbReference>
<feature type="domain" description="Calcineurin-like phosphoesterase" evidence="1">
    <location>
        <begin position="28"/>
        <end position="125"/>
    </location>
</feature>
<proteinExistence type="predicted"/>
<dbReference type="EC" id="3.1.-.-" evidence="2"/>
<dbReference type="Pfam" id="PF00149">
    <property type="entry name" value="Metallophos"/>
    <property type="match status" value="1"/>
</dbReference>
<dbReference type="Gene3D" id="3.60.21.10">
    <property type="match status" value="1"/>
</dbReference>
<dbReference type="AlphaFoldDB" id="A0A849L4Z3"/>
<evidence type="ECO:0000313" key="3">
    <source>
        <dbReference type="Proteomes" id="UP000572377"/>
    </source>
</evidence>
<dbReference type="NCBIfam" id="TIGR04123">
    <property type="entry name" value="P_estr_lig_assc"/>
    <property type="match status" value="1"/>
</dbReference>
<evidence type="ECO:0000259" key="1">
    <source>
        <dbReference type="Pfam" id="PF00149"/>
    </source>
</evidence>
<dbReference type="GO" id="GO:0016787">
    <property type="term" value="F:hydrolase activity"/>
    <property type="evidence" value="ECO:0007669"/>
    <property type="project" value="UniProtKB-KW"/>
</dbReference>
<dbReference type="GO" id="GO:0004519">
    <property type="term" value="F:endonuclease activity"/>
    <property type="evidence" value="ECO:0007669"/>
    <property type="project" value="UniProtKB-KW"/>
</dbReference>
<dbReference type="EMBL" id="JABFBC010000002">
    <property type="protein sequence ID" value="NNU81254.1"/>
    <property type="molecule type" value="Genomic_DNA"/>
</dbReference>
<dbReference type="InterPro" id="IPR029052">
    <property type="entry name" value="Metallo-depent_PP-like"/>
</dbReference>
<dbReference type="RefSeq" id="WP_171326044.1">
    <property type="nucleotide sequence ID" value="NZ_JABFBC010000002.1"/>
</dbReference>
<dbReference type="Proteomes" id="UP000572377">
    <property type="component" value="Unassembled WGS sequence"/>
</dbReference>
<keyword evidence="2" id="KW-0255">Endonuclease</keyword>
<dbReference type="GO" id="GO:0016874">
    <property type="term" value="F:ligase activity"/>
    <property type="evidence" value="ECO:0007669"/>
    <property type="project" value="UniProtKB-KW"/>
</dbReference>
<dbReference type="InterPro" id="IPR026336">
    <property type="entry name" value="PdeM-like"/>
</dbReference>
<dbReference type="PANTHER" id="PTHR39323">
    <property type="entry name" value="BLR1149 PROTEIN"/>
    <property type="match status" value="1"/>
</dbReference>
<protein>
    <submittedName>
        <fullName evidence="2">Ligase-associated DNA damage response endonuclease PdeM</fullName>
        <ecNumber evidence="2">3.1.-.-</ecNumber>
    </submittedName>
</protein>
<accession>A0A849L4Z3</accession>
<dbReference type="SUPFAM" id="SSF56300">
    <property type="entry name" value="Metallo-dependent phosphatases"/>
    <property type="match status" value="1"/>
</dbReference>
<name>A0A849L4Z3_9RHOB</name>
<dbReference type="PANTHER" id="PTHR39323:SF1">
    <property type="entry name" value="BLR1149 PROTEIN"/>
    <property type="match status" value="1"/>
</dbReference>
<gene>
    <name evidence="2" type="primary">pdeM</name>
    <name evidence="2" type="ORF">HMH01_12485</name>
</gene>
<keyword evidence="3" id="KW-1185">Reference proteome</keyword>